<evidence type="ECO:0000313" key="5">
    <source>
        <dbReference type="EMBL" id="KAK0512436.1"/>
    </source>
</evidence>
<evidence type="ECO:0000313" key="6">
    <source>
        <dbReference type="Proteomes" id="UP001166286"/>
    </source>
</evidence>
<evidence type="ECO:0000259" key="3">
    <source>
        <dbReference type="Pfam" id="PF22939"/>
    </source>
</evidence>
<feature type="domain" description="Nephrocystin 3-like N-terminal" evidence="4">
    <location>
        <begin position="206"/>
        <end position="370"/>
    </location>
</feature>
<dbReference type="PROSITE" id="PS50297">
    <property type="entry name" value="ANK_REP_REGION"/>
    <property type="match status" value="3"/>
</dbReference>
<keyword evidence="2" id="KW-0040">ANK repeat</keyword>
<dbReference type="PROSITE" id="PS50088">
    <property type="entry name" value="ANK_REPEAT"/>
    <property type="match status" value="3"/>
</dbReference>
<dbReference type="Pfam" id="PF24883">
    <property type="entry name" value="NPHP3_N"/>
    <property type="match status" value="1"/>
</dbReference>
<dbReference type="InterPro" id="IPR054471">
    <property type="entry name" value="GPIID_WHD"/>
</dbReference>
<feature type="domain" description="GPI inositol-deacylase winged helix" evidence="3">
    <location>
        <begin position="482"/>
        <end position="564"/>
    </location>
</feature>
<dbReference type="SUPFAM" id="SSF52540">
    <property type="entry name" value="P-loop containing nucleoside triphosphate hydrolases"/>
    <property type="match status" value="1"/>
</dbReference>
<dbReference type="InterPro" id="IPR027417">
    <property type="entry name" value="P-loop_NTPase"/>
</dbReference>
<dbReference type="SMART" id="SM00248">
    <property type="entry name" value="ANK"/>
    <property type="match status" value="4"/>
</dbReference>
<evidence type="ECO:0000259" key="4">
    <source>
        <dbReference type="Pfam" id="PF24883"/>
    </source>
</evidence>
<dbReference type="InterPro" id="IPR002110">
    <property type="entry name" value="Ankyrin_rpt"/>
</dbReference>
<dbReference type="PANTHER" id="PTHR10039:SF16">
    <property type="entry name" value="GPI INOSITOL-DEACYLASE"/>
    <property type="match status" value="1"/>
</dbReference>
<dbReference type="InterPro" id="IPR036770">
    <property type="entry name" value="Ankyrin_rpt-contain_sf"/>
</dbReference>
<dbReference type="PANTHER" id="PTHR10039">
    <property type="entry name" value="AMELOGENIN"/>
    <property type="match status" value="1"/>
</dbReference>
<name>A0AA39R2W1_9LECA</name>
<dbReference type="SUPFAM" id="SSF48403">
    <property type="entry name" value="Ankyrin repeat"/>
    <property type="match status" value="1"/>
</dbReference>
<dbReference type="Proteomes" id="UP001166286">
    <property type="component" value="Unassembled WGS sequence"/>
</dbReference>
<keyword evidence="1" id="KW-0677">Repeat</keyword>
<keyword evidence="6" id="KW-1185">Reference proteome</keyword>
<dbReference type="InterPro" id="IPR056884">
    <property type="entry name" value="NPHP3-like_N"/>
</dbReference>
<evidence type="ECO:0000256" key="1">
    <source>
        <dbReference type="ARBA" id="ARBA00022737"/>
    </source>
</evidence>
<accession>A0AA39R2W1</accession>
<comment type="caution">
    <text evidence="5">The sequence shown here is derived from an EMBL/GenBank/DDBJ whole genome shotgun (WGS) entry which is preliminary data.</text>
</comment>
<dbReference type="Pfam" id="PF12796">
    <property type="entry name" value="Ank_2"/>
    <property type="match status" value="1"/>
</dbReference>
<dbReference type="Pfam" id="PF22939">
    <property type="entry name" value="WHD_GPIID"/>
    <property type="match status" value="1"/>
</dbReference>
<proteinExistence type="predicted"/>
<feature type="repeat" description="ANK" evidence="2">
    <location>
        <begin position="710"/>
        <end position="742"/>
    </location>
</feature>
<dbReference type="PRINTS" id="PR01415">
    <property type="entry name" value="ANKYRIN"/>
</dbReference>
<protein>
    <recommendedName>
        <fullName evidence="7">Ankyrin repeat protein</fullName>
    </recommendedName>
</protein>
<sequence>MDPVSVIATISGLAITIEQIVGAIYRYGKGVNDAKKETNQLCSELFALKGALEHVRMNLQDAEASSTSAPASLSVPIIGTTEFSNMLDTTESALGDLLKRLEKPQGRINTALNRLTWPLKKDDIRDETQRLDRLKLYFILATTTDNLETSKQMYLEVRSLAQKLDDQQQQHDSAAQADLRRSVIRWLAPFDPSQLYRTSLASEQVGTGKWFLDGPFQDWFSGLSPPILWLRGKPGIGKTTLVSAAIDKAELQSDEEANVVTYFFCSFTNAASQDPVNLLGSLLIQLCNIDATLWTGVDARYSKEPSKSNSSCEPLSLGEASSMLADALRKFPKVYIIVDALNESKQSALMFSTLWDLRQGHEGLRILFSSTEELLLPAMQRASRLLNTVSMTSALVDDDIRLYVESCLTYNDRLRRLPSALKDNIRSKLLSRADGMFRWVQCQLDALVVQRTPLAIKAALEVVPSTLEQTYCNILRRIPSEDRVLAKKAFLWMAFSVQALYFDELCEAVILDEKSGTVDEDARLLQPEDLLQVCSSLVSFDTKENTVVLAHSSVLEYLTSEKIKDSEAREFYLDPASADTSLARQCVSYLCSPKLQSGYCIRVADLDDRYQDMPLLDYAAGSWPIYAQRIEKRDIDEVTRHLLLRFFETSKLPRCGNFGAWVQAYHRPAKFDIETSTPLYYASKFGINSLVKMILAVQGTRQLEVRGGNFGSTPLHVASYSGHFEVVQTLLAAGANAKEANAVGECGMMWAASAGRLDIMKALLDAGADPNFRDSGGCTPLYLAFTHGSLDCSMALLEAGADLANIDGRGYDATALAEKMKETYR</sequence>
<feature type="repeat" description="ANK" evidence="2">
    <location>
        <begin position="776"/>
        <end position="808"/>
    </location>
</feature>
<dbReference type="EMBL" id="JAFEKC020000011">
    <property type="protein sequence ID" value="KAK0512436.1"/>
    <property type="molecule type" value="Genomic_DNA"/>
</dbReference>
<dbReference type="Gene3D" id="3.40.50.300">
    <property type="entry name" value="P-loop containing nucleotide triphosphate hydrolases"/>
    <property type="match status" value="1"/>
</dbReference>
<dbReference type="Gene3D" id="1.25.40.20">
    <property type="entry name" value="Ankyrin repeat-containing domain"/>
    <property type="match status" value="1"/>
</dbReference>
<evidence type="ECO:0008006" key="7">
    <source>
        <dbReference type="Google" id="ProtNLM"/>
    </source>
</evidence>
<reference evidence="5" key="1">
    <citation type="submission" date="2023-03" db="EMBL/GenBank/DDBJ databases">
        <title>Complete genome of Cladonia borealis.</title>
        <authorList>
            <person name="Park H."/>
        </authorList>
    </citation>
    <scope>NUCLEOTIDE SEQUENCE</scope>
    <source>
        <strain evidence="5">ANT050790</strain>
    </source>
</reference>
<dbReference type="AlphaFoldDB" id="A0AA39R2W1"/>
<organism evidence="5 6">
    <name type="scientific">Cladonia borealis</name>
    <dbReference type="NCBI Taxonomy" id="184061"/>
    <lineage>
        <taxon>Eukaryota</taxon>
        <taxon>Fungi</taxon>
        <taxon>Dikarya</taxon>
        <taxon>Ascomycota</taxon>
        <taxon>Pezizomycotina</taxon>
        <taxon>Lecanoromycetes</taxon>
        <taxon>OSLEUM clade</taxon>
        <taxon>Lecanoromycetidae</taxon>
        <taxon>Lecanorales</taxon>
        <taxon>Lecanorineae</taxon>
        <taxon>Cladoniaceae</taxon>
        <taxon>Cladonia</taxon>
    </lineage>
</organism>
<evidence type="ECO:0000256" key="2">
    <source>
        <dbReference type="PROSITE-ProRule" id="PRU00023"/>
    </source>
</evidence>
<gene>
    <name evidence="5" type="ORF">JMJ35_005564</name>
</gene>
<feature type="repeat" description="ANK" evidence="2">
    <location>
        <begin position="743"/>
        <end position="775"/>
    </location>
</feature>